<dbReference type="InterPro" id="IPR037185">
    <property type="entry name" value="EmrE-like"/>
</dbReference>
<dbReference type="Proteomes" id="UP001229244">
    <property type="component" value="Unassembled WGS sequence"/>
</dbReference>
<feature type="domain" description="EamA" evidence="7">
    <location>
        <begin position="10"/>
        <end position="143"/>
    </location>
</feature>
<evidence type="ECO:0000256" key="2">
    <source>
        <dbReference type="ARBA" id="ARBA00007362"/>
    </source>
</evidence>
<feature type="transmembrane region" description="Helical" evidence="6">
    <location>
        <begin position="214"/>
        <end position="233"/>
    </location>
</feature>
<keyword evidence="9" id="KW-1185">Reference proteome</keyword>
<evidence type="ECO:0000313" key="8">
    <source>
        <dbReference type="EMBL" id="MDQ0315166.1"/>
    </source>
</evidence>
<evidence type="ECO:0000256" key="5">
    <source>
        <dbReference type="ARBA" id="ARBA00023136"/>
    </source>
</evidence>
<evidence type="ECO:0000256" key="4">
    <source>
        <dbReference type="ARBA" id="ARBA00022989"/>
    </source>
</evidence>
<sequence length="296" mass="30082">MSPNLKDLVPGLTWSLLALGIWSGSLVLTRLGVTTTLNAYDLVALRFSVASVLLLPVIWRYGFAGERLGIAGLAMIVTGYGAPYMLVIAFGLGFASAGAAGAINPGLMAAIVAVVGWRMFGDVMTLRRAVGIATILAGIGLLLAAIYDPSALPGYGLLVASAVLWASYALMIRSAGIPAAQATAIVAVGSAVVYLPVYILALPKGLGDAPLADILLQAGFQGVGVGVIALFAFNRSCERLGSAAGAAMPALIPLTTQALAWLILGEAVSLPQLSAAAVTGVGVALCVLPVRPRACR</sequence>
<protein>
    <submittedName>
        <fullName evidence="8">Drug/metabolite transporter (DMT)-like permease</fullName>
    </submittedName>
</protein>
<feature type="transmembrane region" description="Helical" evidence="6">
    <location>
        <begin position="70"/>
        <end position="92"/>
    </location>
</feature>
<feature type="transmembrane region" description="Helical" evidence="6">
    <location>
        <begin position="98"/>
        <end position="117"/>
    </location>
</feature>
<feature type="transmembrane region" description="Helical" evidence="6">
    <location>
        <begin position="240"/>
        <end position="264"/>
    </location>
</feature>
<feature type="transmembrane region" description="Helical" evidence="6">
    <location>
        <begin position="184"/>
        <end position="202"/>
    </location>
</feature>
<feature type="transmembrane region" description="Helical" evidence="6">
    <location>
        <begin position="270"/>
        <end position="290"/>
    </location>
</feature>
<dbReference type="PANTHER" id="PTHR32322:SF2">
    <property type="entry name" value="EAMA DOMAIN-CONTAINING PROTEIN"/>
    <property type="match status" value="1"/>
</dbReference>
<feature type="transmembrane region" description="Helical" evidence="6">
    <location>
        <begin position="12"/>
        <end position="33"/>
    </location>
</feature>
<comment type="caution">
    <text evidence="8">The sequence shown here is derived from an EMBL/GenBank/DDBJ whole genome shotgun (WGS) entry which is preliminary data.</text>
</comment>
<evidence type="ECO:0000256" key="1">
    <source>
        <dbReference type="ARBA" id="ARBA00004141"/>
    </source>
</evidence>
<dbReference type="GO" id="GO:0016020">
    <property type="term" value="C:membrane"/>
    <property type="evidence" value="ECO:0007669"/>
    <property type="project" value="UniProtKB-SubCell"/>
</dbReference>
<feature type="transmembrane region" description="Helical" evidence="6">
    <location>
        <begin position="129"/>
        <end position="147"/>
    </location>
</feature>
<dbReference type="InterPro" id="IPR000620">
    <property type="entry name" value="EamA_dom"/>
</dbReference>
<feature type="domain" description="EamA" evidence="7">
    <location>
        <begin position="153"/>
        <end position="287"/>
    </location>
</feature>
<comment type="subcellular location">
    <subcellularLocation>
        <location evidence="1">Membrane</location>
        <topology evidence="1">Multi-pass membrane protein</topology>
    </subcellularLocation>
</comment>
<feature type="transmembrane region" description="Helical" evidence="6">
    <location>
        <begin position="153"/>
        <end position="172"/>
    </location>
</feature>
<dbReference type="InterPro" id="IPR050638">
    <property type="entry name" value="AA-Vitamin_Transporters"/>
</dbReference>
<reference evidence="8" key="1">
    <citation type="submission" date="2023-07" db="EMBL/GenBank/DDBJ databases">
        <title>Genomic Encyclopedia of Type Strains, Phase IV (KMG-IV): sequencing the most valuable type-strain genomes for metagenomic binning, comparative biology and taxonomic classification.</title>
        <authorList>
            <person name="Goeker M."/>
        </authorList>
    </citation>
    <scope>NUCLEOTIDE SEQUENCE</scope>
    <source>
        <strain evidence="8">DSM 21202</strain>
    </source>
</reference>
<dbReference type="PANTHER" id="PTHR32322">
    <property type="entry name" value="INNER MEMBRANE TRANSPORTER"/>
    <property type="match status" value="1"/>
</dbReference>
<dbReference type="EMBL" id="JAUSUL010000002">
    <property type="protein sequence ID" value="MDQ0315166.1"/>
    <property type="molecule type" value="Genomic_DNA"/>
</dbReference>
<accession>A0AAE3VNA0</accession>
<keyword evidence="5 6" id="KW-0472">Membrane</keyword>
<dbReference type="Pfam" id="PF00892">
    <property type="entry name" value="EamA"/>
    <property type="match status" value="2"/>
</dbReference>
<name>A0AAE3VNA0_9HYPH</name>
<comment type="similarity">
    <text evidence="2">Belongs to the EamA transporter family.</text>
</comment>
<organism evidence="8 9">
    <name type="scientific">Amorphus orientalis</name>
    <dbReference type="NCBI Taxonomy" id="649198"/>
    <lineage>
        <taxon>Bacteria</taxon>
        <taxon>Pseudomonadati</taxon>
        <taxon>Pseudomonadota</taxon>
        <taxon>Alphaproteobacteria</taxon>
        <taxon>Hyphomicrobiales</taxon>
        <taxon>Amorphaceae</taxon>
        <taxon>Amorphus</taxon>
    </lineage>
</organism>
<evidence type="ECO:0000313" key="9">
    <source>
        <dbReference type="Proteomes" id="UP001229244"/>
    </source>
</evidence>
<dbReference type="RefSeq" id="WP_306885003.1">
    <property type="nucleotide sequence ID" value="NZ_JAUSUL010000002.1"/>
</dbReference>
<keyword evidence="4 6" id="KW-1133">Transmembrane helix</keyword>
<evidence type="ECO:0000256" key="6">
    <source>
        <dbReference type="SAM" id="Phobius"/>
    </source>
</evidence>
<dbReference type="SUPFAM" id="SSF103481">
    <property type="entry name" value="Multidrug resistance efflux transporter EmrE"/>
    <property type="match status" value="2"/>
</dbReference>
<dbReference type="AlphaFoldDB" id="A0AAE3VNA0"/>
<evidence type="ECO:0000259" key="7">
    <source>
        <dbReference type="Pfam" id="PF00892"/>
    </source>
</evidence>
<proteinExistence type="inferred from homology"/>
<gene>
    <name evidence="8" type="ORF">J2S73_001623</name>
</gene>
<feature type="transmembrane region" description="Helical" evidence="6">
    <location>
        <begin position="39"/>
        <end position="58"/>
    </location>
</feature>
<evidence type="ECO:0000256" key="3">
    <source>
        <dbReference type="ARBA" id="ARBA00022692"/>
    </source>
</evidence>
<keyword evidence="3 6" id="KW-0812">Transmembrane</keyword>